<dbReference type="SUPFAM" id="SSF50978">
    <property type="entry name" value="WD40 repeat-like"/>
    <property type="match status" value="1"/>
</dbReference>
<keyword evidence="1" id="KW-0853">WD repeat</keyword>
<keyword evidence="5" id="KW-1185">Reference proteome</keyword>
<evidence type="ECO:0000256" key="1">
    <source>
        <dbReference type="ARBA" id="ARBA00022574"/>
    </source>
</evidence>
<proteinExistence type="predicted"/>
<feature type="region of interest" description="Disordered" evidence="3">
    <location>
        <begin position="106"/>
        <end position="127"/>
    </location>
</feature>
<reference evidence="4 5" key="1">
    <citation type="journal article" date="2016" name="Proc. Natl. Acad. Sci. U.S.A.">
        <title>Comparative genomics of biotechnologically important yeasts.</title>
        <authorList>
            <person name="Riley R."/>
            <person name="Haridas S."/>
            <person name="Wolfe K.H."/>
            <person name="Lopes M.R."/>
            <person name="Hittinger C.T."/>
            <person name="Goeker M."/>
            <person name="Salamov A.A."/>
            <person name="Wisecaver J.H."/>
            <person name="Long T.M."/>
            <person name="Calvey C.H."/>
            <person name="Aerts A.L."/>
            <person name="Barry K.W."/>
            <person name="Choi C."/>
            <person name="Clum A."/>
            <person name="Coughlan A.Y."/>
            <person name="Deshpande S."/>
            <person name="Douglass A.P."/>
            <person name="Hanson S.J."/>
            <person name="Klenk H.-P."/>
            <person name="LaButti K.M."/>
            <person name="Lapidus A."/>
            <person name="Lindquist E.A."/>
            <person name="Lipzen A.M."/>
            <person name="Meier-Kolthoff J.P."/>
            <person name="Ohm R.A."/>
            <person name="Otillar R.P."/>
            <person name="Pangilinan J.L."/>
            <person name="Peng Y."/>
            <person name="Rokas A."/>
            <person name="Rosa C.A."/>
            <person name="Scheuner C."/>
            <person name="Sibirny A.A."/>
            <person name="Slot J.C."/>
            <person name="Stielow J.B."/>
            <person name="Sun H."/>
            <person name="Kurtzman C.P."/>
            <person name="Blackwell M."/>
            <person name="Grigoriev I.V."/>
            <person name="Jeffries T.W."/>
        </authorList>
    </citation>
    <scope>NUCLEOTIDE SEQUENCE [LARGE SCALE GENOMIC DNA]</scope>
    <source>
        <strain evidence="4 5">DSM 6958</strain>
    </source>
</reference>
<dbReference type="InterPro" id="IPR051362">
    <property type="entry name" value="WD_repeat_creC_regulators"/>
</dbReference>
<dbReference type="PANTHER" id="PTHR14107:SF16">
    <property type="entry name" value="AT02583P"/>
    <property type="match status" value="1"/>
</dbReference>
<dbReference type="InterPro" id="IPR001680">
    <property type="entry name" value="WD40_rpt"/>
</dbReference>
<keyword evidence="2" id="KW-0677">Repeat</keyword>
<evidence type="ECO:0000256" key="2">
    <source>
        <dbReference type="ARBA" id="ARBA00022737"/>
    </source>
</evidence>
<dbReference type="InterPro" id="IPR015943">
    <property type="entry name" value="WD40/YVTN_repeat-like_dom_sf"/>
</dbReference>
<evidence type="ECO:0000313" key="5">
    <source>
        <dbReference type="Proteomes" id="UP000095009"/>
    </source>
</evidence>
<dbReference type="Gene3D" id="2.130.10.10">
    <property type="entry name" value="YVTN repeat-like/Quinoprotein amine dehydrogenase"/>
    <property type="match status" value="1"/>
</dbReference>
<sequence>MFLMLPPSPSYNQQRAWGQAPVNQIEMTSSLDIPDEEKLANDSLHLPEGTCVPIQRIHIPKPPHHPSDPLLPHSQQILINPLAPNIKEPSRFSRGSMISVFKVDKDDANSGIKSPPSPSLPSELSGKANNANIDTLPALTTTTTHASTNSSLFGFRSKNQTRRLSVVSSDSGAVSDDGLRPINSHISGPTGTTVAPGRSLVKTYSSFITRSVVLDEVKKIQNRPSNDVYAFMNSGRSLSWMDMMPATSSSIRYEPLTKVLFKGSYPLCHDFNLVTKTNGYMEVIAGFSSGDIVWIDLVSSKYTRINKNGEINSNPVVDIRWVPGSVSRFVAAHADGSVLMYEKDREDASFVPTATNPVDASIKGREHIKIWRSHYSKSNIKQNPVAWYKFSDKPLTAIEFIPSQGDDDDELTLAITGYDTYLRLFSLTTETISDMFPSYFGKFLCLGASPDGVLLAAGGEDDLVSIFRISAKDTNNSNGCGGNIKPLLNPASTLIARGKFHSSWVRQVRFDPWNSTAKKYRLGSVSEGGEMALWDISPKALAKTSLVKSNTAATMMDGTRRHRRSSSNGSSMFAFKPSLQGDTNVITTDFNRNTELPAAALQKTHPTVIHTSPSRMEIPFIRPFFEKVLRKKEGEDPDRLSDIAFLSNNIIVSSFEGRVWSWRRQI</sequence>
<dbReference type="SMART" id="SM00320">
    <property type="entry name" value="WD40"/>
    <property type="match status" value="4"/>
</dbReference>
<dbReference type="GO" id="GO:0032153">
    <property type="term" value="C:cell division site"/>
    <property type="evidence" value="ECO:0007669"/>
    <property type="project" value="TreeGrafter"/>
</dbReference>
<evidence type="ECO:0000256" key="3">
    <source>
        <dbReference type="SAM" id="MobiDB-lite"/>
    </source>
</evidence>
<dbReference type="PANTHER" id="PTHR14107">
    <property type="entry name" value="WD REPEAT PROTEIN"/>
    <property type="match status" value="1"/>
</dbReference>
<dbReference type="InterPro" id="IPR036322">
    <property type="entry name" value="WD40_repeat_dom_sf"/>
</dbReference>
<dbReference type="GO" id="GO:0045013">
    <property type="term" value="P:carbon catabolite repression of transcription"/>
    <property type="evidence" value="ECO:0007669"/>
    <property type="project" value="TreeGrafter"/>
</dbReference>
<protein>
    <submittedName>
        <fullName evidence="4">WD40 repeat-like protein</fullName>
    </submittedName>
</protein>
<evidence type="ECO:0000313" key="4">
    <source>
        <dbReference type="EMBL" id="ODQ68313.1"/>
    </source>
</evidence>
<dbReference type="GO" id="GO:0005634">
    <property type="term" value="C:nucleus"/>
    <property type="evidence" value="ECO:0007669"/>
    <property type="project" value="TreeGrafter"/>
</dbReference>
<dbReference type="OrthoDB" id="3367at2759"/>
<dbReference type="EMBL" id="KV454406">
    <property type="protein sequence ID" value="ODQ68313.1"/>
    <property type="molecule type" value="Genomic_DNA"/>
</dbReference>
<dbReference type="Proteomes" id="UP000095009">
    <property type="component" value="Unassembled WGS sequence"/>
</dbReference>
<accession>A0A1E3PSA8</accession>
<dbReference type="AlphaFoldDB" id="A0A1E3PSA8"/>
<organism evidence="4 5">
    <name type="scientific">Nadsonia fulvescens var. elongata DSM 6958</name>
    <dbReference type="NCBI Taxonomy" id="857566"/>
    <lineage>
        <taxon>Eukaryota</taxon>
        <taxon>Fungi</taxon>
        <taxon>Dikarya</taxon>
        <taxon>Ascomycota</taxon>
        <taxon>Saccharomycotina</taxon>
        <taxon>Dipodascomycetes</taxon>
        <taxon>Dipodascales</taxon>
        <taxon>Dipodascales incertae sedis</taxon>
        <taxon>Nadsonia</taxon>
    </lineage>
</organism>
<name>A0A1E3PSA8_9ASCO</name>
<dbReference type="STRING" id="857566.A0A1E3PSA8"/>
<dbReference type="GO" id="GO:0051286">
    <property type="term" value="C:cell tip"/>
    <property type="evidence" value="ECO:0007669"/>
    <property type="project" value="TreeGrafter"/>
</dbReference>
<gene>
    <name evidence="4" type="ORF">NADFUDRAFT_48960</name>
</gene>